<dbReference type="EMBL" id="AP008210">
    <property type="protein sequence ID" value="BAF15694.1"/>
    <property type="molecule type" value="Genomic_DNA"/>
</dbReference>
<name>Q0JAE3_ORYSJ</name>
<accession>Q0JAE3</accession>
<gene>
    <name evidence="1" type="ordered locus">Os04g0603100</name>
</gene>
<reference evidence="2" key="2">
    <citation type="journal article" date="2008" name="Nucleic Acids Res.">
        <title>The rice annotation project database (RAP-DB): 2008 update.</title>
        <authorList>
            <consortium name="The rice annotation project (RAP)"/>
        </authorList>
    </citation>
    <scope>GENOME REANNOTATION</scope>
    <source>
        <strain evidence="2">cv. Nipponbare</strain>
    </source>
</reference>
<evidence type="ECO:0000313" key="1">
    <source>
        <dbReference type="EMBL" id="BAF15694.1"/>
    </source>
</evidence>
<evidence type="ECO:0000313" key="2">
    <source>
        <dbReference type="Proteomes" id="UP000000763"/>
    </source>
</evidence>
<protein>
    <submittedName>
        <fullName evidence="1">Os04g0603100 protein</fullName>
    </submittedName>
</protein>
<dbReference type="AlphaFoldDB" id="Q0JAE3"/>
<reference evidence="1 2" key="1">
    <citation type="journal article" date="2005" name="Nature">
        <title>The map-based sequence of the rice genome.</title>
        <authorList>
            <consortium name="International rice genome sequencing project (IRGSP)"/>
            <person name="Matsumoto T."/>
            <person name="Wu J."/>
            <person name="Kanamori H."/>
            <person name="Katayose Y."/>
            <person name="Fujisawa M."/>
            <person name="Namiki N."/>
            <person name="Mizuno H."/>
            <person name="Yamamoto K."/>
            <person name="Antonio B.A."/>
            <person name="Baba T."/>
            <person name="Sakata K."/>
            <person name="Nagamura Y."/>
            <person name="Aoki H."/>
            <person name="Arikawa K."/>
            <person name="Arita K."/>
            <person name="Bito T."/>
            <person name="Chiden Y."/>
            <person name="Fujitsuka N."/>
            <person name="Fukunaka R."/>
            <person name="Hamada M."/>
            <person name="Harada C."/>
            <person name="Hayashi A."/>
            <person name="Hijishita S."/>
            <person name="Honda M."/>
            <person name="Hosokawa S."/>
            <person name="Ichikawa Y."/>
            <person name="Idonuma A."/>
            <person name="Iijima M."/>
            <person name="Ikeda M."/>
            <person name="Ikeno M."/>
            <person name="Ito K."/>
            <person name="Ito S."/>
            <person name="Ito T."/>
            <person name="Ito Y."/>
            <person name="Ito Y."/>
            <person name="Iwabuchi A."/>
            <person name="Kamiya K."/>
            <person name="Karasawa W."/>
            <person name="Kurita K."/>
            <person name="Katagiri S."/>
            <person name="Kikuta A."/>
            <person name="Kobayashi H."/>
            <person name="Kobayashi N."/>
            <person name="Machita K."/>
            <person name="Maehara T."/>
            <person name="Masukawa M."/>
            <person name="Mizubayashi T."/>
            <person name="Mukai Y."/>
            <person name="Nagasaki H."/>
            <person name="Nagata Y."/>
            <person name="Naito S."/>
            <person name="Nakashima M."/>
            <person name="Nakama Y."/>
            <person name="Nakamichi Y."/>
            <person name="Nakamura M."/>
            <person name="Meguro A."/>
            <person name="Negishi M."/>
            <person name="Ohta I."/>
            <person name="Ohta T."/>
            <person name="Okamoto M."/>
            <person name="Ono N."/>
            <person name="Saji S."/>
            <person name="Sakaguchi M."/>
            <person name="Sakai K."/>
            <person name="Shibata M."/>
            <person name="Shimokawa T."/>
            <person name="Song J."/>
            <person name="Takazaki Y."/>
            <person name="Terasawa K."/>
            <person name="Tsugane M."/>
            <person name="Tsuji K."/>
            <person name="Ueda S."/>
            <person name="Waki K."/>
            <person name="Yamagata H."/>
            <person name="Yamamoto M."/>
            <person name="Yamamoto S."/>
            <person name="Yamane H."/>
            <person name="Yoshiki S."/>
            <person name="Yoshihara R."/>
            <person name="Yukawa K."/>
            <person name="Zhong H."/>
            <person name="Yano M."/>
            <person name="Yuan Q."/>
            <person name="Ouyang S."/>
            <person name="Liu J."/>
            <person name="Jones K.M."/>
            <person name="Gansberger K."/>
            <person name="Moffat K."/>
            <person name="Hill J."/>
            <person name="Bera J."/>
            <person name="Fadrosh D."/>
            <person name="Jin S."/>
            <person name="Johri S."/>
            <person name="Kim M."/>
            <person name="Overton L."/>
            <person name="Reardon M."/>
            <person name="Tsitrin T."/>
            <person name="Vuong H."/>
            <person name="Weaver B."/>
            <person name="Ciecko A."/>
            <person name="Tallon L."/>
            <person name="Jackson J."/>
            <person name="Pai G."/>
            <person name="Aken S.V."/>
            <person name="Utterback T."/>
            <person name="Reidmuller S."/>
            <person name="Feldblyum T."/>
            <person name="Hsiao J."/>
            <person name="Zismann V."/>
            <person name="Iobst S."/>
            <person name="de Vazeille A.R."/>
            <person name="Buell C.R."/>
            <person name="Ying K."/>
            <person name="Li Y."/>
            <person name="Lu T."/>
            <person name="Huang Y."/>
            <person name="Zhao Q."/>
            <person name="Feng Q."/>
            <person name="Zhang L."/>
            <person name="Zhu J."/>
            <person name="Weng Q."/>
            <person name="Mu J."/>
            <person name="Lu Y."/>
            <person name="Fan D."/>
            <person name="Liu Y."/>
            <person name="Guan J."/>
            <person name="Zhang Y."/>
            <person name="Yu S."/>
            <person name="Liu X."/>
            <person name="Zhang Y."/>
            <person name="Hong G."/>
            <person name="Han B."/>
            <person name="Choisne N."/>
            <person name="Demange N."/>
            <person name="Orjeda G."/>
            <person name="Samain S."/>
            <person name="Cattolico L."/>
            <person name="Pelletier E."/>
            <person name="Couloux A."/>
            <person name="Segurens B."/>
            <person name="Wincker P."/>
            <person name="D'Hont A."/>
            <person name="Scarpelli C."/>
            <person name="Weissenbach J."/>
            <person name="Salanoubat M."/>
            <person name="Quetier F."/>
            <person name="Yu Y."/>
            <person name="Kim H.R."/>
            <person name="Rambo T."/>
            <person name="Currie J."/>
            <person name="Collura K."/>
            <person name="Luo M."/>
            <person name="Yang T."/>
            <person name="Ammiraju J.S.S."/>
            <person name="Engler F."/>
            <person name="Soderlund C."/>
            <person name="Wing R.A."/>
            <person name="Palmer L.E."/>
            <person name="de la Bastide M."/>
            <person name="Spiegel L."/>
            <person name="Nascimento L."/>
            <person name="Zutavern T."/>
            <person name="O'Shaughnessy A."/>
            <person name="Dike S."/>
            <person name="Dedhia N."/>
            <person name="Preston R."/>
            <person name="Balija V."/>
            <person name="McCombie W.R."/>
            <person name="Chow T."/>
            <person name="Chen H."/>
            <person name="Chung M."/>
            <person name="Chen C."/>
            <person name="Shaw J."/>
            <person name="Wu H."/>
            <person name="Hsiao K."/>
            <person name="Chao Y."/>
            <person name="Chu M."/>
            <person name="Cheng C."/>
            <person name="Hour A."/>
            <person name="Lee P."/>
            <person name="Lin S."/>
            <person name="Lin Y."/>
            <person name="Liou J."/>
            <person name="Liu S."/>
            <person name="Hsing Y."/>
            <person name="Raghuvanshi S."/>
            <person name="Mohanty A."/>
            <person name="Bharti A.K."/>
            <person name="Gaur A."/>
            <person name="Gupta V."/>
            <person name="Kumar D."/>
            <person name="Ravi V."/>
            <person name="Vij S."/>
            <person name="Kapur A."/>
            <person name="Khurana P."/>
            <person name="Khurana P."/>
            <person name="Khurana J.P."/>
            <person name="Tyagi A.K."/>
            <person name="Gaikwad K."/>
            <person name="Singh A."/>
            <person name="Dalal V."/>
            <person name="Srivastava S."/>
            <person name="Dixit A."/>
            <person name="Pal A.K."/>
            <person name="Ghazi I.A."/>
            <person name="Yadav M."/>
            <person name="Pandit A."/>
            <person name="Bhargava A."/>
            <person name="Sureshbabu K."/>
            <person name="Batra K."/>
            <person name="Sharma T.R."/>
            <person name="Mohapatra T."/>
            <person name="Singh N.K."/>
            <person name="Messing J."/>
            <person name="Nelson A.B."/>
            <person name="Fuks G."/>
            <person name="Kavchok S."/>
            <person name="Keizer G."/>
            <person name="Linton E."/>
            <person name="Llaca V."/>
            <person name="Song R."/>
            <person name="Tanyolac B."/>
            <person name="Young S."/>
            <person name="Ho-Il K."/>
            <person name="Hahn J.H."/>
            <person name="Sangsakoo G."/>
            <person name="Vanavichit A."/>
            <person name="de Mattos Luiz.A.T."/>
            <person name="Zimmer P.D."/>
            <person name="Malone G."/>
            <person name="Dellagostin O."/>
            <person name="de Oliveira A.C."/>
            <person name="Bevan M."/>
            <person name="Bancroft I."/>
            <person name="Minx P."/>
            <person name="Cordum H."/>
            <person name="Wilson R."/>
            <person name="Cheng Z."/>
            <person name="Jin W."/>
            <person name="Jiang J."/>
            <person name="Leong S.A."/>
            <person name="Iwama H."/>
            <person name="Gojobori T."/>
            <person name="Itoh T."/>
            <person name="Niimura Y."/>
            <person name="Fujii Y."/>
            <person name="Habara T."/>
            <person name="Sakai H."/>
            <person name="Sato Y."/>
            <person name="Wilson G."/>
            <person name="Kumar K."/>
            <person name="McCouch S."/>
            <person name="Juretic N."/>
            <person name="Hoen D."/>
            <person name="Wright S."/>
            <person name="Bruskiewich R."/>
            <person name="Bureau T."/>
            <person name="Miyao A."/>
            <person name="Hirochika H."/>
            <person name="Nishikawa T."/>
            <person name="Kadowaki K."/>
            <person name="Sugiura M."/>
            <person name="Burr B."/>
            <person name="Sasaki T."/>
        </authorList>
    </citation>
    <scope>NUCLEOTIDE SEQUENCE [LARGE SCALE GENOMIC DNA]</scope>
    <source>
        <strain evidence="2">cv. Nipponbare</strain>
    </source>
</reference>
<organism evidence="1 2">
    <name type="scientific">Oryza sativa subsp. japonica</name>
    <name type="common">Rice</name>
    <dbReference type="NCBI Taxonomy" id="39947"/>
    <lineage>
        <taxon>Eukaryota</taxon>
        <taxon>Viridiplantae</taxon>
        <taxon>Streptophyta</taxon>
        <taxon>Embryophyta</taxon>
        <taxon>Tracheophyta</taxon>
        <taxon>Spermatophyta</taxon>
        <taxon>Magnoliopsida</taxon>
        <taxon>Liliopsida</taxon>
        <taxon>Poales</taxon>
        <taxon>Poaceae</taxon>
        <taxon>BOP clade</taxon>
        <taxon>Oryzoideae</taxon>
        <taxon>Oryzeae</taxon>
        <taxon>Oryzinae</taxon>
        <taxon>Oryza</taxon>
        <taxon>Oryza sativa</taxon>
    </lineage>
</organism>
<dbReference type="KEGG" id="dosa:Os04g0603100"/>
<proteinExistence type="predicted"/>
<dbReference type="Proteomes" id="UP000000763">
    <property type="component" value="Chromosome 4"/>
</dbReference>
<sequence length="113" mass="12139">MNPSVLSLAACSTSKKSSTSLSEFLLVSPLLSLRTFTAPAFAPSSAFLIREAARCDGLETVRLLLEEVALNPFGDDGLFSLFNDRFLDALTLSLRRAIKSRPGVSLGLLSFSL</sequence>